<protein>
    <submittedName>
        <fullName evidence="1">Uncharacterized protein</fullName>
    </submittedName>
</protein>
<keyword evidence="2" id="KW-1185">Reference proteome</keyword>
<reference evidence="1 2" key="1">
    <citation type="journal article" date="2019" name="G3 (Bethesda)">
        <title>Sequencing of a Wild Apple (Malus baccata) Genome Unravels the Differences Between Cultivated and Wild Apple Species Regarding Disease Resistance and Cold Tolerance.</title>
        <authorList>
            <person name="Chen X."/>
        </authorList>
    </citation>
    <scope>NUCLEOTIDE SEQUENCE [LARGE SCALE GENOMIC DNA]</scope>
    <source>
        <strain evidence="2">cv. Shandingzi</strain>
        <tissue evidence="1">Leaves</tissue>
    </source>
</reference>
<gene>
    <name evidence="1" type="ORF">C1H46_026465</name>
</gene>
<sequence length="73" mass="8072">MNDFSQQALPLLENGELGKLMDCRLKETAGDARMVRHMSHAALRCLKVDSDHKLSISEAIAIVRGDELAISNH</sequence>
<dbReference type="Proteomes" id="UP000315295">
    <property type="component" value="Unassembled WGS sequence"/>
</dbReference>
<comment type="caution">
    <text evidence="1">The sequence shown here is derived from an EMBL/GenBank/DDBJ whole genome shotgun (WGS) entry which is preliminary data.</text>
</comment>
<name>A0A540LNA5_MALBA</name>
<evidence type="ECO:0000313" key="2">
    <source>
        <dbReference type="Proteomes" id="UP000315295"/>
    </source>
</evidence>
<evidence type="ECO:0000313" key="1">
    <source>
        <dbReference type="EMBL" id="TQD87967.1"/>
    </source>
</evidence>
<accession>A0A540LNA5</accession>
<organism evidence="1 2">
    <name type="scientific">Malus baccata</name>
    <name type="common">Siberian crab apple</name>
    <name type="synonym">Pyrus baccata</name>
    <dbReference type="NCBI Taxonomy" id="106549"/>
    <lineage>
        <taxon>Eukaryota</taxon>
        <taxon>Viridiplantae</taxon>
        <taxon>Streptophyta</taxon>
        <taxon>Embryophyta</taxon>
        <taxon>Tracheophyta</taxon>
        <taxon>Spermatophyta</taxon>
        <taxon>Magnoliopsida</taxon>
        <taxon>eudicotyledons</taxon>
        <taxon>Gunneridae</taxon>
        <taxon>Pentapetalae</taxon>
        <taxon>rosids</taxon>
        <taxon>fabids</taxon>
        <taxon>Rosales</taxon>
        <taxon>Rosaceae</taxon>
        <taxon>Amygdaloideae</taxon>
        <taxon>Maleae</taxon>
        <taxon>Malus</taxon>
    </lineage>
</organism>
<dbReference type="AlphaFoldDB" id="A0A540LNA5"/>
<proteinExistence type="predicted"/>
<dbReference type="EMBL" id="VIEB01000519">
    <property type="protein sequence ID" value="TQD87967.1"/>
    <property type="molecule type" value="Genomic_DNA"/>
</dbReference>